<dbReference type="AlphaFoldDB" id="A0A4Q1RES3"/>
<keyword evidence="2" id="KW-1185">Reference proteome</keyword>
<dbReference type="InterPro" id="IPR046610">
    <property type="entry name" value="DUF6669"/>
</dbReference>
<gene>
    <name evidence="1" type="ORF">ETP43_01565</name>
</gene>
<reference evidence="1 2" key="1">
    <citation type="submission" date="2019-01" db="EMBL/GenBank/DDBJ databases">
        <title>Blautia sp. nov. KGMB01111 isolated human feces.</title>
        <authorList>
            <person name="Park J.-E."/>
            <person name="Kim J.-S."/>
            <person name="Park S.-H."/>
        </authorList>
    </citation>
    <scope>NUCLEOTIDE SEQUENCE [LARGE SCALE GENOMIC DNA]</scope>
    <source>
        <strain evidence="1 2">KGMB01111</strain>
    </source>
</reference>
<comment type="caution">
    <text evidence="1">The sequence shown here is derived from an EMBL/GenBank/DDBJ whole genome shotgun (WGS) entry which is preliminary data.</text>
</comment>
<evidence type="ECO:0000313" key="2">
    <source>
        <dbReference type="Proteomes" id="UP000290106"/>
    </source>
</evidence>
<organism evidence="1 2">
    <name type="scientific">Blautia faecicola</name>
    <dbReference type="NCBI Taxonomy" id="2509240"/>
    <lineage>
        <taxon>Bacteria</taxon>
        <taxon>Bacillati</taxon>
        <taxon>Bacillota</taxon>
        <taxon>Clostridia</taxon>
        <taxon>Lachnospirales</taxon>
        <taxon>Lachnospiraceae</taxon>
        <taxon>Blautia</taxon>
    </lineage>
</organism>
<name>A0A4Q1RES3_9FIRM</name>
<dbReference type="RefSeq" id="WP_129256891.1">
    <property type="nucleotide sequence ID" value="NZ_SDKC01000001.1"/>
</dbReference>
<dbReference type="Pfam" id="PF20374">
    <property type="entry name" value="DUF6669"/>
    <property type="match status" value="1"/>
</dbReference>
<dbReference type="Proteomes" id="UP000290106">
    <property type="component" value="Unassembled WGS sequence"/>
</dbReference>
<sequence length="156" mass="18001">MKEMKTIYQVGGKLCKDFIGQISYTVCLDQTYEELDIEFSFGPQHFRPEDVTPALKQRLLDYCKKEYGMEEGTPEEWEDAVYHGMKTEIHTMASLNDTFIGNVHRQLTTRHMHFTATEATEGCIPQPCIEGVLKVNVQVFSVLLDNTDYQLTVRVR</sequence>
<evidence type="ECO:0000313" key="1">
    <source>
        <dbReference type="EMBL" id="RXS74060.1"/>
    </source>
</evidence>
<dbReference type="OrthoDB" id="1973144at2"/>
<proteinExistence type="predicted"/>
<protein>
    <submittedName>
        <fullName evidence="1">Uncharacterized protein</fullName>
    </submittedName>
</protein>
<accession>A0A4Q1RES3</accession>
<dbReference type="EMBL" id="SDKC01000001">
    <property type="protein sequence ID" value="RXS74060.1"/>
    <property type="molecule type" value="Genomic_DNA"/>
</dbReference>